<comment type="similarity">
    <text evidence="1">Belongs to the peptidase C40 family.</text>
</comment>
<evidence type="ECO:0000256" key="2">
    <source>
        <dbReference type="ARBA" id="ARBA00022670"/>
    </source>
</evidence>
<dbReference type="GO" id="GO:0008234">
    <property type="term" value="F:cysteine-type peptidase activity"/>
    <property type="evidence" value="ECO:0007669"/>
    <property type="project" value="UniProtKB-KW"/>
</dbReference>
<dbReference type="OrthoDB" id="1734240at2"/>
<protein>
    <recommendedName>
        <fullName evidence="6">NlpC/P60 domain-containing protein</fullName>
    </recommendedName>
</protein>
<dbReference type="EMBL" id="MCIA01000002">
    <property type="protein sequence ID" value="RKD34240.1"/>
    <property type="molecule type" value="Genomic_DNA"/>
</dbReference>
<dbReference type="PANTHER" id="PTHR47359">
    <property type="entry name" value="PEPTIDOGLYCAN DL-ENDOPEPTIDASE CWLO"/>
    <property type="match status" value="1"/>
</dbReference>
<dbReference type="PANTHER" id="PTHR47359:SF3">
    <property type="entry name" value="NLP_P60 DOMAIN-CONTAINING PROTEIN-RELATED"/>
    <property type="match status" value="1"/>
</dbReference>
<evidence type="ECO:0000313" key="7">
    <source>
        <dbReference type="EMBL" id="RKD34240.1"/>
    </source>
</evidence>
<sequence length="517" mass="57128">MKLNKTVKIQISAAIIMALLGGTLCKFSQSYISNYDKPNKEDKEFQASVLPMGSTIAFKSTVIEEDNQPEAPAPYTPSLTSFNLAFIYGEGDATEESLGAEAAQELSKKDSAWLASIYQIADESPEKVAKKLNIPHDPLNGLTFQKVDISFYNEIGQKISPKSNIQEIMSLANTYFYYAAPNDYNAFLDYSSQLWEYSHDIQYSISDIYYCDGTLEGNLTNTLPSVPATPSEALPSQSTVEDETEEEKVIGPGIAKKESETTSIEAESPEEIDVPQQSACQGHVDLHVKAVISGLSDSKKGLFSLDTVGHESNDSIKWPGWSSETKEYATNLADQDWAEAYGLTLNPAFITNPLSYEEIKDYMNRLPETLSQNRTKLIYYALSSVGRVPYYWGGKPACSGYENNDFGALASADEKGRTLKGLDCSGWISWIYWSAIQRRLSLESTGGLASLGTPIKREELQPGDIILKTGDEGHVVMFLCWESDGDMTVIHESSALVDNVTVTKMSANWPYVRKLID</sequence>
<dbReference type="RefSeq" id="WP_120195359.1">
    <property type="nucleotide sequence ID" value="NZ_MCIA01000002.1"/>
</dbReference>
<organism evidence="7 8">
    <name type="scientific">Lacrimispora algidixylanolytica</name>
    <dbReference type="NCBI Taxonomy" id="94868"/>
    <lineage>
        <taxon>Bacteria</taxon>
        <taxon>Bacillati</taxon>
        <taxon>Bacillota</taxon>
        <taxon>Clostridia</taxon>
        <taxon>Lachnospirales</taxon>
        <taxon>Lachnospiraceae</taxon>
        <taxon>Lacrimispora</taxon>
    </lineage>
</organism>
<comment type="caution">
    <text evidence="7">The sequence shown here is derived from an EMBL/GenBank/DDBJ whole genome shotgun (WGS) entry which is preliminary data.</text>
</comment>
<proteinExistence type="inferred from homology"/>
<dbReference type="PROSITE" id="PS51935">
    <property type="entry name" value="NLPC_P60"/>
    <property type="match status" value="1"/>
</dbReference>
<dbReference type="InterPro" id="IPR038765">
    <property type="entry name" value="Papain-like_cys_pep_sf"/>
</dbReference>
<evidence type="ECO:0000256" key="1">
    <source>
        <dbReference type="ARBA" id="ARBA00007074"/>
    </source>
</evidence>
<dbReference type="SUPFAM" id="SSF54001">
    <property type="entry name" value="Cysteine proteinases"/>
    <property type="match status" value="1"/>
</dbReference>
<keyword evidence="3" id="KW-0378">Hydrolase</keyword>
<dbReference type="Proteomes" id="UP000284277">
    <property type="component" value="Unassembled WGS sequence"/>
</dbReference>
<name>A0A419T9T5_9FIRM</name>
<feature type="domain" description="NlpC/P60" evidence="6">
    <location>
        <begin position="371"/>
        <end position="517"/>
    </location>
</feature>
<evidence type="ECO:0000256" key="3">
    <source>
        <dbReference type="ARBA" id="ARBA00022801"/>
    </source>
</evidence>
<feature type="region of interest" description="Disordered" evidence="5">
    <location>
        <begin position="226"/>
        <end position="248"/>
    </location>
</feature>
<gene>
    <name evidence="7" type="ORF">BET01_12235</name>
</gene>
<keyword evidence="2" id="KW-0645">Protease</keyword>
<dbReference type="Pfam" id="PF00877">
    <property type="entry name" value="NLPC_P60"/>
    <property type="match status" value="1"/>
</dbReference>
<reference evidence="7 8" key="1">
    <citation type="submission" date="2016-08" db="EMBL/GenBank/DDBJ databases">
        <title>A new outlook on sporulation: Clostridium algidixylanolyticum.</title>
        <authorList>
            <person name="Poppleton D.I."/>
            <person name="Gribaldo S."/>
        </authorList>
    </citation>
    <scope>NUCLEOTIDE SEQUENCE [LARGE SCALE GENOMIC DNA]</scope>
    <source>
        <strain evidence="7 8">SPL73</strain>
    </source>
</reference>
<evidence type="ECO:0000256" key="5">
    <source>
        <dbReference type="SAM" id="MobiDB-lite"/>
    </source>
</evidence>
<keyword evidence="4" id="KW-0788">Thiol protease</keyword>
<dbReference type="InterPro" id="IPR051794">
    <property type="entry name" value="PG_Endopeptidase_C40"/>
</dbReference>
<dbReference type="Gene3D" id="3.90.1720.10">
    <property type="entry name" value="endopeptidase domain like (from Nostoc punctiforme)"/>
    <property type="match status" value="1"/>
</dbReference>
<accession>A0A419T9T5</accession>
<evidence type="ECO:0000259" key="6">
    <source>
        <dbReference type="PROSITE" id="PS51935"/>
    </source>
</evidence>
<dbReference type="AlphaFoldDB" id="A0A419T9T5"/>
<keyword evidence="8" id="KW-1185">Reference proteome</keyword>
<dbReference type="GO" id="GO:0006508">
    <property type="term" value="P:proteolysis"/>
    <property type="evidence" value="ECO:0007669"/>
    <property type="project" value="UniProtKB-KW"/>
</dbReference>
<evidence type="ECO:0000313" key="8">
    <source>
        <dbReference type="Proteomes" id="UP000284277"/>
    </source>
</evidence>
<evidence type="ECO:0000256" key="4">
    <source>
        <dbReference type="ARBA" id="ARBA00022807"/>
    </source>
</evidence>
<dbReference type="InterPro" id="IPR000064">
    <property type="entry name" value="NLP_P60_dom"/>
</dbReference>